<evidence type="ECO:0000256" key="1">
    <source>
        <dbReference type="PIRNR" id="PIRNR028103"/>
    </source>
</evidence>
<keyword evidence="1" id="KW-0678">Repressor</keyword>
<dbReference type="Proteomes" id="UP001209713">
    <property type="component" value="Unassembled WGS sequence"/>
</dbReference>
<dbReference type="Gene3D" id="3.30.70.260">
    <property type="match status" value="2"/>
</dbReference>
<dbReference type="CDD" id="cd04869">
    <property type="entry name" value="ACT_GcvR_2"/>
    <property type="match status" value="1"/>
</dbReference>
<dbReference type="PANTHER" id="PTHR34875:SF6">
    <property type="entry name" value="UPF0237 PROTEIN MJ1558"/>
    <property type="match status" value="1"/>
</dbReference>
<proteinExistence type="predicted"/>
<comment type="subcellular location">
    <subcellularLocation>
        <location evidence="1">Cytoplasm</location>
    </subcellularLocation>
</comment>
<reference evidence="2 3" key="1">
    <citation type="submission" date="2022-10" db="EMBL/GenBank/DDBJ databases">
        <title>Marinomonas transparenta sp. nov. and Marinomonas sargassi sp. nov., isolated from marine alga (Sargassum natans (L.) Gaillon).</title>
        <authorList>
            <person name="Wang Y."/>
        </authorList>
    </citation>
    <scope>NUCLEOTIDE SEQUENCE [LARGE SCALE GENOMIC DNA]</scope>
    <source>
        <strain evidence="2 3">C2222</strain>
    </source>
</reference>
<evidence type="ECO:0000313" key="3">
    <source>
        <dbReference type="Proteomes" id="UP001209713"/>
    </source>
</evidence>
<organism evidence="2 3">
    <name type="scientific">Marinomonas sargassi</name>
    <dbReference type="NCBI Taxonomy" id="2984494"/>
    <lineage>
        <taxon>Bacteria</taxon>
        <taxon>Pseudomonadati</taxon>
        <taxon>Pseudomonadota</taxon>
        <taxon>Gammaproteobacteria</taxon>
        <taxon>Oceanospirillales</taxon>
        <taxon>Oceanospirillaceae</taxon>
        <taxon>Marinomonas</taxon>
    </lineage>
</organism>
<dbReference type="EMBL" id="JAOVZB010000001">
    <property type="protein sequence ID" value="MCV2401857.1"/>
    <property type="molecule type" value="Genomic_DNA"/>
</dbReference>
<dbReference type="Pfam" id="PF13740">
    <property type="entry name" value="ACT_6"/>
    <property type="match status" value="1"/>
</dbReference>
<dbReference type="InterPro" id="IPR016867">
    <property type="entry name" value="GcvR"/>
</dbReference>
<dbReference type="RefSeq" id="WP_263529230.1">
    <property type="nucleotide sequence ID" value="NZ_JAOVZB010000001.1"/>
</dbReference>
<dbReference type="InterPro" id="IPR045865">
    <property type="entry name" value="ACT-like_dom_sf"/>
</dbReference>
<sequence length="172" mass="18760">MTQFLVLSFIGDDRPGIVERLSDTISRHHGNWAESRMAHLANKFAGILIISVPINHQEALINELNDFKQLGLNVLVESACESPSYGSTLSLTVVGNDRPGIVKEVSEVLHSLVVNVKELSTVCEPAPMSSDMLFKTEMILSLPDGLSLTKLEEALEGISSDLIVELSINEFA</sequence>
<protein>
    <recommendedName>
        <fullName evidence="1">Glycine cleavage system transcriptional repressor</fullName>
    </recommendedName>
</protein>
<dbReference type="PIRSF" id="PIRSF028103">
    <property type="entry name" value="GcvR"/>
    <property type="match status" value="1"/>
</dbReference>
<accession>A0ABT2YPP7</accession>
<name>A0ABT2YPP7_9GAMM</name>
<gene>
    <name evidence="2" type="ORF">OFY17_03060</name>
</gene>
<dbReference type="PANTHER" id="PTHR34875">
    <property type="entry name" value="UPF0237 PROTEIN MJ1558"/>
    <property type="match status" value="1"/>
</dbReference>
<comment type="caution">
    <text evidence="2">The sequence shown here is derived from an EMBL/GenBank/DDBJ whole genome shotgun (WGS) entry which is preliminary data.</text>
</comment>
<dbReference type="InterPro" id="IPR050990">
    <property type="entry name" value="UPF0237/GcvR_regulator"/>
</dbReference>
<evidence type="ECO:0000313" key="2">
    <source>
        <dbReference type="EMBL" id="MCV2401857.1"/>
    </source>
</evidence>
<keyword evidence="1" id="KW-0963">Cytoplasm</keyword>
<keyword evidence="3" id="KW-1185">Reference proteome</keyword>
<dbReference type="SUPFAM" id="SSF55021">
    <property type="entry name" value="ACT-like"/>
    <property type="match status" value="2"/>
</dbReference>
<keyword evidence="1" id="KW-0804">Transcription</keyword>